<dbReference type="CDD" id="cd23837">
    <property type="entry name" value="UBCc_UBE2O"/>
    <property type="match status" value="1"/>
</dbReference>
<keyword evidence="1" id="KW-0808">Transferase</keyword>
<accession>A0A1R3GK84</accession>
<dbReference type="PROSITE" id="PS50127">
    <property type="entry name" value="UBC_2"/>
    <property type="match status" value="1"/>
</dbReference>
<dbReference type="GO" id="GO:0061631">
    <property type="term" value="F:ubiquitin conjugating enzyme activity"/>
    <property type="evidence" value="ECO:0007669"/>
    <property type="project" value="TreeGrafter"/>
</dbReference>
<name>A0A1R3GK84_9ROSI</name>
<dbReference type="OrthoDB" id="47801at2759"/>
<keyword evidence="2" id="KW-0833">Ubl conjugation pathway</keyword>
<evidence type="ECO:0000256" key="2">
    <source>
        <dbReference type="ARBA" id="ARBA00022786"/>
    </source>
</evidence>
<evidence type="ECO:0000313" key="4">
    <source>
        <dbReference type="EMBL" id="OMO58486.1"/>
    </source>
</evidence>
<dbReference type="Gene3D" id="3.10.110.10">
    <property type="entry name" value="Ubiquitin Conjugating Enzyme"/>
    <property type="match status" value="1"/>
</dbReference>
<dbReference type="InterPro" id="IPR016135">
    <property type="entry name" value="UBQ-conjugating_enzyme/RWD"/>
</dbReference>
<dbReference type="EMBL" id="AWUE01022414">
    <property type="protein sequence ID" value="OMO58486.1"/>
    <property type="molecule type" value="Genomic_DNA"/>
</dbReference>
<reference evidence="5" key="1">
    <citation type="submission" date="2013-09" db="EMBL/GenBank/DDBJ databases">
        <title>Corchorus olitorius genome sequencing.</title>
        <authorList>
            <person name="Alam M."/>
            <person name="Haque M.S."/>
            <person name="Islam M.S."/>
            <person name="Emdad E.M."/>
            <person name="Islam M.M."/>
            <person name="Ahmed B."/>
            <person name="Halim A."/>
            <person name="Hossen Q.M.M."/>
            <person name="Hossain M.Z."/>
            <person name="Ahmed R."/>
            <person name="Khan M.M."/>
            <person name="Islam R."/>
            <person name="Rashid M.M."/>
            <person name="Khan S.A."/>
            <person name="Rahman M.S."/>
            <person name="Alam M."/>
            <person name="Yahiya A.S."/>
            <person name="Khan M.S."/>
            <person name="Azam M.S."/>
            <person name="Haque T."/>
            <person name="Lashkar M.Z.H."/>
            <person name="Akhand A.I."/>
            <person name="Morshed G."/>
            <person name="Roy S."/>
            <person name="Uddin K.S."/>
            <person name="Rabeya T."/>
            <person name="Hossain A.S."/>
            <person name="Chowdhury A."/>
            <person name="Snigdha A.R."/>
            <person name="Mortoza M.S."/>
            <person name="Matin S.A."/>
            <person name="Hoque S.M.E."/>
            <person name="Islam M.K."/>
            <person name="Roy D.K."/>
            <person name="Haider R."/>
            <person name="Moosa M.M."/>
            <person name="Elias S.M."/>
            <person name="Hasan A.M."/>
            <person name="Jahan S."/>
            <person name="Shafiuddin M."/>
            <person name="Mahmood N."/>
            <person name="Shommy N.S."/>
        </authorList>
    </citation>
    <scope>NUCLEOTIDE SEQUENCE [LARGE SCALE GENOMIC DNA]</scope>
    <source>
        <strain evidence="5">cv. O-4</strain>
    </source>
</reference>
<dbReference type="PANTHER" id="PTHR46116">
    <property type="entry name" value="(E3-INDEPENDENT) E2 UBIQUITIN-CONJUGATING ENZYME"/>
    <property type="match status" value="1"/>
</dbReference>
<evidence type="ECO:0000313" key="5">
    <source>
        <dbReference type="Proteomes" id="UP000187203"/>
    </source>
</evidence>
<dbReference type="PANTHER" id="PTHR46116:SF19">
    <property type="entry name" value="UBIQUITIN-CONJUGATING ENZYME FAMILY PROTEIN"/>
    <property type="match status" value="1"/>
</dbReference>
<comment type="caution">
    <text evidence="4">The sequence shown here is derived from an EMBL/GenBank/DDBJ whole genome shotgun (WGS) entry which is preliminary data.</text>
</comment>
<proteinExistence type="predicted"/>
<sequence length="317" mass="36052">MAERSVSQNGADSGSKQCVVKFEQFDSVAGDDFKYHQFGNIPNRVTNQETLKRIMKEYKVLKKHLPESIFVRVYEERVDLMRAAIVGPQGTPYHDGLFFFDISFPNDYPNTPPTVHYHSFGLRLNPNLYANGYVCLSLLNTWKIGVEETEKWNPAESTILRVLVSIQGLVLNEKPFYNEPGTKPASSWEAYNEEVFALSCKSMIYVLRNNKNSKKYSNSKRPIPTRNFEYLVEEHFGLHSSTILGACIAYKMGHVQIGFFNGGDYVLAPKGVIKVSYKFKRTMNQLYPQLSKAFGCRIEAEAPVNLLGVKLNKCSIM</sequence>
<dbReference type="AlphaFoldDB" id="A0A1R3GK84"/>
<keyword evidence="5" id="KW-1185">Reference proteome</keyword>
<dbReference type="InterPro" id="IPR000608">
    <property type="entry name" value="UBC"/>
</dbReference>
<protein>
    <submittedName>
        <fullName evidence="4">Ubiquitin-conjugating enzyme, E2</fullName>
    </submittedName>
</protein>
<evidence type="ECO:0000259" key="3">
    <source>
        <dbReference type="PROSITE" id="PS50127"/>
    </source>
</evidence>
<dbReference type="Pfam" id="PF00179">
    <property type="entry name" value="UQ_con"/>
    <property type="match status" value="1"/>
</dbReference>
<dbReference type="SUPFAM" id="SSF54495">
    <property type="entry name" value="UBC-like"/>
    <property type="match status" value="1"/>
</dbReference>
<dbReference type="Proteomes" id="UP000187203">
    <property type="component" value="Unassembled WGS sequence"/>
</dbReference>
<dbReference type="SMART" id="SM00212">
    <property type="entry name" value="UBCc"/>
    <property type="match status" value="1"/>
</dbReference>
<evidence type="ECO:0000256" key="1">
    <source>
        <dbReference type="ARBA" id="ARBA00022679"/>
    </source>
</evidence>
<feature type="domain" description="UBC core" evidence="3">
    <location>
        <begin position="49"/>
        <end position="218"/>
    </location>
</feature>
<gene>
    <name evidence="4" type="ORF">COLO4_34602</name>
</gene>
<dbReference type="STRING" id="93759.A0A1R3GK84"/>
<organism evidence="4 5">
    <name type="scientific">Corchorus olitorius</name>
    <dbReference type="NCBI Taxonomy" id="93759"/>
    <lineage>
        <taxon>Eukaryota</taxon>
        <taxon>Viridiplantae</taxon>
        <taxon>Streptophyta</taxon>
        <taxon>Embryophyta</taxon>
        <taxon>Tracheophyta</taxon>
        <taxon>Spermatophyta</taxon>
        <taxon>Magnoliopsida</taxon>
        <taxon>eudicotyledons</taxon>
        <taxon>Gunneridae</taxon>
        <taxon>Pentapetalae</taxon>
        <taxon>rosids</taxon>
        <taxon>malvids</taxon>
        <taxon>Malvales</taxon>
        <taxon>Malvaceae</taxon>
        <taxon>Grewioideae</taxon>
        <taxon>Apeibeae</taxon>
        <taxon>Corchorus</taxon>
    </lineage>
</organism>